<accession>A0ABT8XHL7</accession>
<dbReference type="EMBL" id="WHSC02000007">
    <property type="protein sequence ID" value="MDO6123181.1"/>
    <property type="molecule type" value="Genomic_DNA"/>
</dbReference>
<name>A0ABT8XHL7_9HYPH</name>
<organism evidence="1 2">
    <name type="scientific">Shinella curvata</name>
    <dbReference type="NCBI Taxonomy" id="1817964"/>
    <lineage>
        <taxon>Bacteria</taxon>
        <taxon>Pseudomonadati</taxon>
        <taxon>Pseudomonadota</taxon>
        <taxon>Alphaproteobacteria</taxon>
        <taxon>Hyphomicrobiales</taxon>
        <taxon>Rhizobiaceae</taxon>
        <taxon>Shinella</taxon>
    </lineage>
</organism>
<evidence type="ECO:0000313" key="1">
    <source>
        <dbReference type="EMBL" id="MDO6123181.1"/>
    </source>
</evidence>
<evidence type="ECO:0000313" key="2">
    <source>
        <dbReference type="Proteomes" id="UP001177080"/>
    </source>
</evidence>
<keyword evidence="2" id="KW-1185">Reference proteome</keyword>
<dbReference type="Proteomes" id="UP001177080">
    <property type="component" value="Unassembled WGS sequence"/>
</dbReference>
<gene>
    <name evidence="1" type="ORF">GB928_018495</name>
</gene>
<proteinExistence type="predicted"/>
<reference evidence="1" key="1">
    <citation type="submission" date="2022-04" db="EMBL/GenBank/DDBJ databases">
        <title>Shinella lacus sp. nov., a novel member of the genus Shinella from water.</title>
        <authorList>
            <person name="Deng Y."/>
        </authorList>
    </citation>
    <scope>NUCLEOTIDE SEQUENCE</scope>
    <source>
        <strain evidence="1">JCM 31239</strain>
    </source>
</reference>
<sequence length="106" mass="11701">MTLSEFKAWFEGFTEGMAGTPDADQWKRIQARVTEIDGVAVTRTVFVDRYLPAYRPYWASRFDVSGISHGTMLLSAGEPSGFESHNAMLDLGKAEFSSALSARSIC</sequence>
<comment type="caution">
    <text evidence="1">The sequence shown here is derived from an EMBL/GenBank/DDBJ whole genome shotgun (WGS) entry which is preliminary data.</text>
</comment>
<protein>
    <submittedName>
        <fullName evidence="1">Uncharacterized protein</fullName>
    </submittedName>
</protein>
<dbReference type="RefSeq" id="WP_244760803.1">
    <property type="nucleotide sequence ID" value="NZ_JALJCJ010000002.1"/>
</dbReference>